<feature type="transmembrane region" description="Helical" evidence="1">
    <location>
        <begin position="61"/>
        <end position="79"/>
    </location>
</feature>
<dbReference type="OrthoDB" id="7862453at2"/>
<evidence type="ECO:0000313" key="3">
    <source>
        <dbReference type="Proteomes" id="UP000199302"/>
    </source>
</evidence>
<keyword evidence="1" id="KW-0472">Membrane</keyword>
<evidence type="ECO:0008006" key="4">
    <source>
        <dbReference type="Google" id="ProtNLM"/>
    </source>
</evidence>
<gene>
    <name evidence="2" type="ORF">SAMN04515673_102161</name>
</gene>
<dbReference type="AlphaFoldDB" id="A0A1I6D4T8"/>
<feature type="transmembrane region" description="Helical" evidence="1">
    <location>
        <begin position="35"/>
        <end position="55"/>
    </location>
</feature>
<reference evidence="2 3" key="1">
    <citation type="submission" date="2016-10" db="EMBL/GenBank/DDBJ databases">
        <authorList>
            <person name="de Groot N.N."/>
        </authorList>
    </citation>
    <scope>NUCLEOTIDE SEQUENCE [LARGE SCALE GENOMIC DNA]</scope>
    <source>
        <strain evidence="3">KMM 9023,NRIC 0796,JCM 17311,KCTC 23692</strain>
    </source>
</reference>
<keyword evidence="3" id="KW-1185">Reference proteome</keyword>
<protein>
    <recommendedName>
        <fullName evidence="4">DUF1453 domain-containing protein</fullName>
    </recommendedName>
</protein>
<keyword evidence="1" id="KW-1133">Transmembrane helix</keyword>
<evidence type="ECO:0000256" key="1">
    <source>
        <dbReference type="SAM" id="Phobius"/>
    </source>
</evidence>
<accession>A0A1I6D4T8</accession>
<evidence type="ECO:0000313" key="2">
    <source>
        <dbReference type="EMBL" id="SFR00455.1"/>
    </source>
</evidence>
<organism evidence="2 3">
    <name type="scientific">Poseidonocella sedimentorum</name>
    <dbReference type="NCBI Taxonomy" id="871652"/>
    <lineage>
        <taxon>Bacteria</taxon>
        <taxon>Pseudomonadati</taxon>
        <taxon>Pseudomonadota</taxon>
        <taxon>Alphaproteobacteria</taxon>
        <taxon>Rhodobacterales</taxon>
        <taxon>Roseobacteraceae</taxon>
        <taxon>Poseidonocella</taxon>
    </lineage>
</organism>
<feature type="transmembrane region" description="Helical" evidence="1">
    <location>
        <begin position="99"/>
        <end position="121"/>
    </location>
</feature>
<sequence>MLSGVLTGAPVWVWPLLGVLLIIGLRAMRNRVSRVWPFTLMPLLAILAVNAVAGLRPSPELWALFAASYGAGAFIGWRFQPRWITGRDDSRVALKGEPLTLVMLLSIFLANFAAGAVTAMAPHLASSPGFQAGFTLIAGLASGLFLGRSLAILNATRSGLPKRQ</sequence>
<proteinExistence type="predicted"/>
<dbReference type="Proteomes" id="UP000199302">
    <property type="component" value="Unassembled WGS sequence"/>
</dbReference>
<name>A0A1I6D4T8_9RHOB</name>
<feature type="transmembrane region" description="Helical" evidence="1">
    <location>
        <begin position="12"/>
        <end position="28"/>
    </location>
</feature>
<dbReference type="EMBL" id="FOYI01000002">
    <property type="protein sequence ID" value="SFR00455.1"/>
    <property type="molecule type" value="Genomic_DNA"/>
</dbReference>
<feature type="transmembrane region" description="Helical" evidence="1">
    <location>
        <begin position="133"/>
        <end position="153"/>
    </location>
</feature>
<keyword evidence="1" id="KW-0812">Transmembrane</keyword>